<evidence type="ECO:0000256" key="1">
    <source>
        <dbReference type="ARBA" id="ARBA00004571"/>
    </source>
</evidence>
<dbReference type="HOGENOM" id="CLU_008287_10_1_6"/>
<dbReference type="SUPFAM" id="SSF56935">
    <property type="entry name" value="Porins"/>
    <property type="match status" value="1"/>
</dbReference>
<name>Q21J91_SACD2</name>
<dbReference type="eggNOG" id="COG1629">
    <property type="taxonomic scope" value="Bacteria"/>
</dbReference>
<dbReference type="Gene3D" id="2.60.40.1120">
    <property type="entry name" value="Carboxypeptidase-like, regulatory domain"/>
    <property type="match status" value="1"/>
</dbReference>
<dbReference type="Pfam" id="PF07715">
    <property type="entry name" value="Plug"/>
    <property type="match status" value="1"/>
</dbReference>
<keyword evidence="3" id="KW-1134">Transmembrane beta strand</keyword>
<dbReference type="AlphaFoldDB" id="Q21J91"/>
<dbReference type="OrthoDB" id="9795928at2"/>
<evidence type="ECO:0000256" key="2">
    <source>
        <dbReference type="ARBA" id="ARBA00022448"/>
    </source>
</evidence>
<dbReference type="GeneID" id="98613652"/>
<dbReference type="GO" id="GO:0044718">
    <property type="term" value="P:siderophore transmembrane transport"/>
    <property type="evidence" value="ECO:0007669"/>
    <property type="project" value="TreeGrafter"/>
</dbReference>
<evidence type="ECO:0000256" key="8">
    <source>
        <dbReference type="RuleBase" id="RU003357"/>
    </source>
</evidence>
<evidence type="ECO:0000256" key="9">
    <source>
        <dbReference type="SAM" id="MobiDB-lite"/>
    </source>
</evidence>
<dbReference type="Gene3D" id="2.170.130.10">
    <property type="entry name" value="TonB-dependent receptor, plug domain"/>
    <property type="match status" value="1"/>
</dbReference>
<dbReference type="InterPro" id="IPR012910">
    <property type="entry name" value="Plug_dom"/>
</dbReference>
<protein>
    <submittedName>
        <fullName evidence="13">TonB-dependent receptor</fullName>
    </submittedName>
</protein>
<dbReference type="RefSeq" id="WP_011468456.1">
    <property type="nucleotide sequence ID" value="NC_007912.1"/>
</dbReference>
<dbReference type="Pfam" id="PF13620">
    <property type="entry name" value="CarboxypepD_reg"/>
    <property type="match status" value="1"/>
</dbReference>
<dbReference type="InterPro" id="IPR000531">
    <property type="entry name" value="Beta-barrel_TonB"/>
</dbReference>
<dbReference type="InterPro" id="IPR039426">
    <property type="entry name" value="TonB-dep_rcpt-like"/>
</dbReference>
<dbReference type="InterPro" id="IPR008969">
    <property type="entry name" value="CarboxyPept-like_regulatory"/>
</dbReference>
<dbReference type="Pfam" id="PF00593">
    <property type="entry name" value="TonB_dep_Rec_b-barrel"/>
    <property type="match status" value="1"/>
</dbReference>
<dbReference type="PANTHER" id="PTHR30069:SF40">
    <property type="entry name" value="TONB-DEPENDENT RECEPTOR NMB0964-RELATED"/>
    <property type="match status" value="1"/>
</dbReference>
<keyword evidence="5 8" id="KW-0798">TonB box</keyword>
<keyword evidence="6 8" id="KW-0472">Membrane</keyword>
<keyword evidence="2" id="KW-0813">Transport</keyword>
<keyword evidence="10" id="KW-0732">Signal</keyword>
<dbReference type="KEGG" id="sde:Sde_1978"/>
<feature type="domain" description="TonB-dependent receptor plug" evidence="12">
    <location>
        <begin position="111"/>
        <end position="215"/>
    </location>
</feature>
<sequence length="801" mass="88163">MKYLYLTVAAMVASINAHALQGKVVDSKGNPVTNATIQVVGSSETFAVNKLGEFSIEETHAYEIHIVAPGFSHKVIRIGDTLNTEPMQIPLTRSVIEQVDVIGLPIHASVIESAQPISVLSGNELRNRQAATLGDSLEGEVGVHTNFHGNVASTPIIRGLSGPRVQITQNSMDVSDVSRVGPDHAVTSEVSTAKQVEILRGPATLFFGSGAIGGVVNVVDTRVPKDSTTYGEWFISHETVNKQKLGAVNINTGLDAIALHFDGFWRESSDYQVPVNPETNTDDQSADSQQTTHSNNYFVNNSSEESHGFTLGGSYLLDNGYVGASYGKLYRQYGIPGHSHGGEQHNANEVSVFAELDQDRFQLISEIDLNSKWLTGVNSRLGYTNYSHAEIEAGFTGTIFTNKTVEAKVDLMHQPIQEWKGGWVFHYKHSDVSAIGQEAFTPPSNTASYALAAVEEKHIGNVLLQLGMRVEYVSLIADNVLLPELNLHSHSEQNNTHSEEHEDTLTVIQVFETDQSFSPVSISAGAVWDFTPGYNLAISLAHAERAPHASELFSFGPHIGTGSYEIGALFELNNTSSEPQFDINRSTIQLETSNNIDLTFRKYEGEVGVILNAFYNQVDNYYYQTTTGLYAQSGHNHAHGDDEAHDVHDDELPVYLFKSADAQLYGFEAQSMWQVTPRLKTTLFSDYVQAKLREDSTYLPRTPPLRYGAKLDYQYGRITANISWSHLNDQTHVAPLETKTLGYDWLDASASWSLPIKTAEVALFIKAENITDTEARVHTSYLKNIAPKPSKNFSIGLRGNF</sequence>
<accession>Q21J91</accession>
<evidence type="ECO:0000256" key="3">
    <source>
        <dbReference type="ARBA" id="ARBA00022452"/>
    </source>
</evidence>
<gene>
    <name evidence="13" type="ordered locus">Sde_1978</name>
</gene>
<dbReference type="SUPFAM" id="SSF49464">
    <property type="entry name" value="Carboxypeptidase regulatory domain-like"/>
    <property type="match status" value="1"/>
</dbReference>
<evidence type="ECO:0000256" key="4">
    <source>
        <dbReference type="ARBA" id="ARBA00022692"/>
    </source>
</evidence>
<keyword evidence="14" id="KW-1185">Reference proteome</keyword>
<dbReference type="STRING" id="203122.Sde_1978"/>
<evidence type="ECO:0000256" key="5">
    <source>
        <dbReference type="ARBA" id="ARBA00023077"/>
    </source>
</evidence>
<feature type="domain" description="TonB-dependent receptor-like beta-barrel" evidence="11">
    <location>
        <begin position="330"/>
        <end position="765"/>
    </location>
</feature>
<keyword evidence="13" id="KW-0675">Receptor</keyword>
<feature type="signal peptide" evidence="10">
    <location>
        <begin position="1"/>
        <end position="19"/>
    </location>
</feature>
<keyword evidence="4" id="KW-0812">Transmembrane</keyword>
<evidence type="ECO:0000259" key="12">
    <source>
        <dbReference type="Pfam" id="PF07715"/>
    </source>
</evidence>
<evidence type="ECO:0000313" key="13">
    <source>
        <dbReference type="EMBL" id="ABD81238.1"/>
    </source>
</evidence>
<dbReference type="EMBL" id="CP000282">
    <property type="protein sequence ID" value="ABD81238.1"/>
    <property type="molecule type" value="Genomic_DNA"/>
</dbReference>
<dbReference type="InterPro" id="IPR037066">
    <property type="entry name" value="Plug_dom_sf"/>
</dbReference>
<dbReference type="GO" id="GO:0015344">
    <property type="term" value="F:siderophore uptake transmembrane transporter activity"/>
    <property type="evidence" value="ECO:0007669"/>
    <property type="project" value="TreeGrafter"/>
</dbReference>
<organism evidence="13 14">
    <name type="scientific">Saccharophagus degradans (strain 2-40 / ATCC 43961 / DSM 17024)</name>
    <dbReference type="NCBI Taxonomy" id="203122"/>
    <lineage>
        <taxon>Bacteria</taxon>
        <taxon>Pseudomonadati</taxon>
        <taxon>Pseudomonadota</taxon>
        <taxon>Gammaproteobacteria</taxon>
        <taxon>Cellvibrionales</taxon>
        <taxon>Cellvibrionaceae</taxon>
        <taxon>Saccharophagus</taxon>
    </lineage>
</organism>
<proteinExistence type="inferred from homology"/>
<evidence type="ECO:0000256" key="10">
    <source>
        <dbReference type="SAM" id="SignalP"/>
    </source>
</evidence>
<dbReference type="Proteomes" id="UP000001947">
    <property type="component" value="Chromosome"/>
</dbReference>
<dbReference type="InterPro" id="IPR036942">
    <property type="entry name" value="Beta-barrel_TonB_sf"/>
</dbReference>
<evidence type="ECO:0000256" key="6">
    <source>
        <dbReference type="ARBA" id="ARBA00023136"/>
    </source>
</evidence>
<evidence type="ECO:0000259" key="11">
    <source>
        <dbReference type="Pfam" id="PF00593"/>
    </source>
</evidence>
<dbReference type="GO" id="GO:0009279">
    <property type="term" value="C:cell outer membrane"/>
    <property type="evidence" value="ECO:0007669"/>
    <property type="project" value="UniProtKB-SubCell"/>
</dbReference>
<reference evidence="13 14" key="1">
    <citation type="journal article" date="2008" name="PLoS Genet.">
        <title>Complete genome sequence of the complex carbohydrate-degrading marine bacterium, Saccharophagus degradans strain 2-40 T.</title>
        <authorList>
            <person name="Weiner R.M."/>
            <person name="Taylor L.E.II."/>
            <person name="Henrissat B."/>
            <person name="Hauser L."/>
            <person name="Land M."/>
            <person name="Coutinho P.M."/>
            <person name="Rancurel C."/>
            <person name="Saunders E.H."/>
            <person name="Longmire A.G."/>
            <person name="Zhang H."/>
            <person name="Bayer E.A."/>
            <person name="Gilbert H.J."/>
            <person name="Larimer F."/>
            <person name="Zhulin I.B."/>
            <person name="Ekborg N.A."/>
            <person name="Lamed R."/>
            <person name="Richardson P.M."/>
            <person name="Borovok I."/>
            <person name="Hutcheson S."/>
        </authorList>
    </citation>
    <scope>NUCLEOTIDE SEQUENCE [LARGE SCALE GENOMIC DNA]</scope>
    <source>
        <strain evidence="14">2-40 / ATCC 43961 / DSM 17024</strain>
    </source>
</reference>
<keyword evidence="7" id="KW-0998">Cell outer membrane</keyword>
<feature type="chain" id="PRO_5004199984" evidence="10">
    <location>
        <begin position="20"/>
        <end position="801"/>
    </location>
</feature>
<feature type="region of interest" description="Disordered" evidence="9">
    <location>
        <begin position="271"/>
        <end position="297"/>
    </location>
</feature>
<comment type="similarity">
    <text evidence="8">Belongs to the TonB-dependent receptor family.</text>
</comment>
<comment type="subcellular location">
    <subcellularLocation>
        <location evidence="1">Cell outer membrane</location>
        <topology evidence="1">Multi-pass membrane protein</topology>
    </subcellularLocation>
</comment>
<evidence type="ECO:0000256" key="7">
    <source>
        <dbReference type="ARBA" id="ARBA00023237"/>
    </source>
</evidence>
<feature type="compositionally biased region" description="Polar residues" evidence="9">
    <location>
        <begin position="286"/>
        <end position="297"/>
    </location>
</feature>
<dbReference type="PANTHER" id="PTHR30069">
    <property type="entry name" value="TONB-DEPENDENT OUTER MEMBRANE RECEPTOR"/>
    <property type="match status" value="1"/>
</dbReference>
<evidence type="ECO:0000313" key="14">
    <source>
        <dbReference type="Proteomes" id="UP000001947"/>
    </source>
</evidence>
<dbReference type="Gene3D" id="2.40.170.20">
    <property type="entry name" value="TonB-dependent receptor, beta-barrel domain"/>
    <property type="match status" value="1"/>
</dbReference>